<proteinExistence type="inferred from homology"/>
<evidence type="ECO:0000256" key="5">
    <source>
        <dbReference type="RuleBase" id="RU363032"/>
    </source>
</evidence>
<dbReference type="GO" id="GO:0005886">
    <property type="term" value="C:plasma membrane"/>
    <property type="evidence" value="ECO:0007669"/>
    <property type="project" value="UniProtKB-SubCell"/>
</dbReference>
<feature type="transmembrane region" description="Helical" evidence="5">
    <location>
        <begin position="42"/>
        <end position="70"/>
    </location>
</feature>
<dbReference type="Proteomes" id="UP001141259">
    <property type="component" value="Unassembled WGS sequence"/>
</dbReference>
<evidence type="ECO:0000256" key="2">
    <source>
        <dbReference type="ARBA" id="ARBA00022692"/>
    </source>
</evidence>
<accession>A0A9X2VXF5</accession>
<feature type="transmembrane region" description="Helical" evidence="5">
    <location>
        <begin position="148"/>
        <end position="172"/>
    </location>
</feature>
<evidence type="ECO:0000313" key="9">
    <source>
        <dbReference type="EMBL" id="MCS7484593.1"/>
    </source>
</evidence>
<dbReference type="AlphaFoldDB" id="A0A9X2VXF5"/>
<evidence type="ECO:0000256" key="4">
    <source>
        <dbReference type="ARBA" id="ARBA00023136"/>
    </source>
</evidence>
<dbReference type="RefSeq" id="WP_259630038.1">
    <property type="nucleotide sequence ID" value="NZ_JANYMP010000049.1"/>
</dbReference>
<dbReference type="PROSITE" id="PS50928">
    <property type="entry name" value="ABC_TM1"/>
    <property type="match status" value="1"/>
</dbReference>
<keyword evidence="5" id="KW-0813">Transport</keyword>
<dbReference type="CDD" id="cd06261">
    <property type="entry name" value="TM_PBP2"/>
    <property type="match status" value="1"/>
</dbReference>
<keyword evidence="6" id="KW-0592">Phosphate transport</keyword>
<dbReference type="Gene3D" id="1.10.3720.10">
    <property type="entry name" value="MetI-like"/>
    <property type="match status" value="1"/>
</dbReference>
<feature type="domain" description="ABC transmembrane type-1" evidence="8">
    <location>
        <begin position="105"/>
        <end position="317"/>
    </location>
</feature>
<feature type="transmembrane region" description="Helical" evidence="5">
    <location>
        <begin position="295"/>
        <end position="316"/>
    </location>
</feature>
<reference evidence="9" key="1">
    <citation type="submission" date="2022-08" db="EMBL/GenBank/DDBJ databases">
        <authorList>
            <person name="Tistechok S."/>
            <person name="Samborskyy M."/>
            <person name="Roman I."/>
        </authorList>
    </citation>
    <scope>NUCLEOTIDE SEQUENCE</scope>
    <source>
        <strain evidence="9">DSM 103496</strain>
    </source>
</reference>
<name>A0A9X2VXF5_9PSEU</name>
<evidence type="ECO:0000313" key="10">
    <source>
        <dbReference type="Proteomes" id="UP001141259"/>
    </source>
</evidence>
<organism evidence="9 10">
    <name type="scientific">Umezawaea endophytica</name>
    <dbReference type="NCBI Taxonomy" id="1654476"/>
    <lineage>
        <taxon>Bacteria</taxon>
        <taxon>Bacillati</taxon>
        <taxon>Actinomycetota</taxon>
        <taxon>Actinomycetes</taxon>
        <taxon>Pseudonocardiales</taxon>
        <taxon>Pseudonocardiaceae</taxon>
        <taxon>Umezawaea</taxon>
    </lineage>
</organism>
<evidence type="ECO:0000256" key="7">
    <source>
        <dbReference type="SAM" id="MobiDB-lite"/>
    </source>
</evidence>
<evidence type="ECO:0000256" key="6">
    <source>
        <dbReference type="RuleBase" id="RU363054"/>
    </source>
</evidence>
<comment type="function">
    <text evidence="6">Part of the binding-protein-dependent transport system for phosphate; probably responsible for the translocation of the substrate across the membrane.</text>
</comment>
<gene>
    <name evidence="9" type="primary">pstC</name>
    <name evidence="9" type="ORF">NZH93_47855</name>
</gene>
<dbReference type="InterPro" id="IPR000515">
    <property type="entry name" value="MetI-like"/>
</dbReference>
<evidence type="ECO:0000256" key="3">
    <source>
        <dbReference type="ARBA" id="ARBA00022989"/>
    </source>
</evidence>
<feature type="transmembrane region" description="Helical" evidence="5">
    <location>
        <begin position="178"/>
        <end position="199"/>
    </location>
</feature>
<dbReference type="PANTHER" id="PTHR42727:SF1">
    <property type="entry name" value="PHOSPHATE TRANSPORT SYSTEM PERMEASE"/>
    <property type="match status" value="1"/>
</dbReference>
<dbReference type="GO" id="GO:0005315">
    <property type="term" value="F:phosphate transmembrane transporter activity"/>
    <property type="evidence" value="ECO:0007669"/>
    <property type="project" value="InterPro"/>
</dbReference>
<dbReference type="GO" id="GO:0006817">
    <property type="term" value="P:phosphate ion transport"/>
    <property type="evidence" value="ECO:0007669"/>
    <property type="project" value="UniProtKB-KW"/>
</dbReference>
<dbReference type="EMBL" id="JANYMP010000049">
    <property type="protein sequence ID" value="MCS7484593.1"/>
    <property type="molecule type" value="Genomic_DNA"/>
</dbReference>
<protein>
    <recommendedName>
        <fullName evidence="6">Phosphate transport system permease protein</fullName>
    </recommendedName>
</protein>
<keyword evidence="10" id="KW-1185">Reference proteome</keyword>
<dbReference type="NCBIfam" id="TIGR02138">
    <property type="entry name" value="phosphate_pstC"/>
    <property type="match status" value="1"/>
</dbReference>
<feature type="transmembrane region" description="Helical" evidence="5">
    <location>
        <begin position="101"/>
        <end position="127"/>
    </location>
</feature>
<dbReference type="SUPFAM" id="SSF161098">
    <property type="entry name" value="MetI-like"/>
    <property type="match status" value="1"/>
</dbReference>
<evidence type="ECO:0000259" key="8">
    <source>
        <dbReference type="PROSITE" id="PS50928"/>
    </source>
</evidence>
<comment type="similarity">
    <text evidence="6">Belongs to the binding-protein-dependent transport system permease family. CysTW subfamily.</text>
</comment>
<comment type="subcellular location">
    <subcellularLocation>
        <location evidence="5">Cell membrane</location>
        <topology evidence="5">Multi-pass membrane protein</topology>
    </subcellularLocation>
    <subcellularLocation>
        <location evidence="1">Membrane</location>
        <topology evidence="1">Multi-pass membrane protein</topology>
    </subcellularLocation>
</comment>
<keyword evidence="3 5" id="KW-1133">Transmembrane helix</keyword>
<comment type="caution">
    <text evidence="9">The sequence shown here is derived from an EMBL/GenBank/DDBJ whole genome shotgun (WGS) entry which is preliminary data.</text>
</comment>
<dbReference type="InterPro" id="IPR011864">
    <property type="entry name" value="Phosphate_PstC"/>
</dbReference>
<evidence type="ECO:0000256" key="1">
    <source>
        <dbReference type="ARBA" id="ARBA00004141"/>
    </source>
</evidence>
<feature type="region of interest" description="Disordered" evidence="7">
    <location>
        <begin position="1"/>
        <end position="23"/>
    </location>
</feature>
<dbReference type="PANTHER" id="PTHR42727">
    <property type="entry name" value="PHOSPHATE TRANSPORT SYSTEM PERMEASE PROTEIN"/>
    <property type="match status" value="1"/>
</dbReference>
<keyword evidence="4 5" id="KW-0472">Membrane</keyword>
<keyword evidence="2 5" id="KW-0812">Transmembrane</keyword>
<keyword evidence="6" id="KW-1003">Cell membrane</keyword>
<sequence>MTTRHRTTGGLSETGGHPAAWQGPEIDLTPQRSRVGEKIIRAGLMGSALLSVVVTAGIVLSLLTPLISFFSNVGVGEFLFGTEWTAAFGDKFTWDDKSWGVLPLVVATFMVTAIALVVAVPLGLGAAIYLSEYASERARKVLKPVLELLAGIPTVVYGFLALTIITPILGAFFEFNSIYTALSPGIVMGFMIVPTIASLSEDAMSAVPLALRQGSYALGANRMKTTLRVVFPAALSGIVAAIVLGISRAVGETMIVTIAAGSKAHLTFDPREGAQTMTGFIAQIASGDAPQGSPVYYSLFAVGALLFVITLVINMISIRLVRKYRQAY</sequence>
<dbReference type="Pfam" id="PF00528">
    <property type="entry name" value="BPD_transp_1"/>
    <property type="match status" value="1"/>
</dbReference>
<feature type="transmembrane region" description="Helical" evidence="5">
    <location>
        <begin position="229"/>
        <end position="247"/>
    </location>
</feature>
<dbReference type="InterPro" id="IPR035906">
    <property type="entry name" value="MetI-like_sf"/>
</dbReference>